<organism evidence="6 7">
    <name type="scientific">Vibrio celticus</name>
    <dbReference type="NCBI Taxonomy" id="446372"/>
    <lineage>
        <taxon>Bacteria</taxon>
        <taxon>Pseudomonadati</taxon>
        <taxon>Pseudomonadota</taxon>
        <taxon>Gammaproteobacteria</taxon>
        <taxon>Vibrionales</taxon>
        <taxon>Vibrionaceae</taxon>
        <taxon>Vibrio</taxon>
    </lineage>
</organism>
<reference evidence="7" key="1">
    <citation type="submission" date="2016-06" db="EMBL/GenBank/DDBJ databases">
        <authorList>
            <person name="Rodrigo-Torres L."/>
            <person name="Arahal D.R."/>
        </authorList>
    </citation>
    <scope>NUCLEOTIDE SEQUENCE [LARGE SCALE GENOMIC DNA]</scope>
    <source>
        <strain evidence="7">CECT 7224</strain>
    </source>
</reference>
<keyword evidence="2 5" id="KW-0812">Transmembrane</keyword>
<dbReference type="GO" id="GO:0016020">
    <property type="term" value="C:membrane"/>
    <property type="evidence" value="ECO:0007669"/>
    <property type="project" value="UniProtKB-SubCell"/>
</dbReference>
<name>A0A1C3JE03_9VIBR</name>
<dbReference type="PANTHER" id="PTHR35814">
    <property type="match status" value="1"/>
</dbReference>
<protein>
    <submittedName>
        <fullName evidence="6">Inner membrane protein YecN</fullName>
    </submittedName>
</protein>
<evidence type="ECO:0000256" key="1">
    <source>
        <dbReference type="ARBA" id="ARBA00004370"/>
    </source>
</evidence>
<evidence type="ECO:0000313" key="7">
    <source>
        <dbReference type="Proteomes" id="UP000092819"/>
    </source>
</evidence>
<keyword evidence="7" id="KW-1185">Reference proteome</keyword>
<evidence type="ECO:0000256" key="2">
    <source>
        <dbReference type="ARBA" id="ARBA00022692"/>
    </source>
</evidence>
<comment type="subcellular location">
    <subcellularLocation>
        <location evidence="1">Membrane</location>
    </subcellularLocation>
</comment>
<feature type="transmembrane region" description="Helical" evidence="5">
    <location>
        <begin position="73"/>
        <end position="94"/>
    </location>
</feature>
<evidence type="ECO:0000256" key="5">
    <source>
        <dbReference type="SAM" id="Phobius"/>
    </source>
</evidence>
<dbReference type="EMBL" id="FLQZ01000040">
    <property type="protein sequence ID" value="SBT13348.1"/>
    <property type="molecule type" value="Genomic_DNA"/>
</dbReference>
<dbReference type="InterPro" id="IPR001129">
    <property type="entry name" value="Membr-assoc_MAPEG"/>
</dbReference>
<evidence type="ECO:0000256" key="4">
    <source>
        <dbReference type="ARBA" id="ARBA00023136"/>
    </source>
</evidence>
<feature type="transmembrane region" description="Helical" evidence="5">
    <location>
        <begin position="106"/>
        <end position="125"/>
    </location>
</feature>
<dbReference type="Pfam" id="PF01124">
    <property type="entry name" value="MAPEG"/>
    <property type="match status" value="1"/>
</dbReference>
<proteinExistence type="predicted"/>
<dbReference type="AlphaFoldDB" id="A0A1C3JE03"/>
<sequence>MMVTALYAALLTVVMIWLAIEVIKQRRINLVAHADGGVESLQIARSAQSNAMDYIPITVILMGLLEMNGAGVWLIHVIGVAFIVGRVIHAKGILAKNFKGRKVGMVLTLICMISLIVLNLAYLPFDKMF</sequence>
<dbReference type="Gene3D" id="1.20.120.550">
    <property type="entry name" value="Membrane associated eicosanoid/glutathione metabolism-like domain"/>
    <property type="match status" value="1"/>
</dbReference>
<feature type="transmembrane region" description="Helical" evidence="5">
    <location>
        <begin position="6"/>
        <end position="23"/>
    </location>
</feature>
<evidence type="ECO:0000313" key="6">
    <source>
        <dbReference type="EMBL" id="SBT13348.1"/>
    </source>
</evidence>
<accession>A0A1C3JE03</accession>
<dbReference type="InterPro" id="IPR023352">
    <property type="entry name" value="MAPEG-like_dom_sf"/>
</dbReference>
<keyword evidence="3 5" id="KW-1133">Transmembrane helix</keyword>
<keyword evidence="4 5" id="KW-0472">Membrane</keyword>
<dbReference type="SUPFAM" id="SSF161084">
    <property type="entry name" value="MAPEG domain-like"/>
    <property type="match status" value="1"/>
</dbReference>
<dbReference type="Proteomes" id="UP000092819">
    <property type="component" value="Unassembled WGS sequence"/>
</dbReference>
<evidence type="ECO:0000256" key="3">
    <source>
        <dbReference type="ARBA" id="ARBA00022989"/>
    </source>
</evidence>
<gene>
    <name evidence="6" type="primary">yecN</name>
    <name evidence="6" type="ORF">VCE7224_02094</name>
</gene>
<dbReference type="PANTHER" id="PTHR35814:SF1">
    <property type="entry name" value="GLUTATHIONE S-TRANSFERASE-RELATED"/>
    <property type="match status" value="1"/>
</dbReference>